<name>A0A1D6KDC1_MAIZE</name>
<proteinExistence type="predicted"/>
<protein>
    <submittedName>
        <fullName evidence="2">MYB-transcription factor 100</fullName>
    </submittedName>
</protein>
<gene>
    <name evidence="2" type="ORF">ZEAMMB73_Zm00001d030644</name>
</gene>
<feature type="compositionally biased region" description="Low complexity" evidence="1">
    <location>
        <begin position="26"/>
        <end position="45"/>
    </location>
</feature>
<sequence length="99" mass="11604">MVEDSAAPAGKDGQRDQELLEDPGAEARQAAQLRRQQQALQGRHALPLDAAPRRRRRYHRCGQRRRRRPPPPRCWCRRWPVSGHGAQWLGARLLREHYR</sequence>
<dbReference type="EMBL" id="CM007647">
    <property type="protein sequence ID" value="ONM01233.1"/>
    <property type="molecule type" value="Genomic_DNA"/>
</dbReference>
<reference evidence="2" key="1">
    <citation type="submission" date="2015-12" db="EMBL/GenBank/DDBJ databases">
        <title>Update maize B73 reference genome by single molecule sequencing technologies.</title>
        <authorList>
            <consortium name="Maize Genome Sequencing Project"/>
            <person name="Ware D."/>
        </authorList>
    </citation>
    <scope>NUCLEOTIDE SEQUENCE [LARGE SCALE GENOMIC DNA]</scope>
    <source>
        <tissue evidence="2">Seedling</tissue>
    </source>
</reference>
<evidence type="ECO:0000256" key="1">
    <source>
        <dbReference type="SAM" id="MobiDB-lite"/>
    </source>
</evidence>
<feature type="region of interest" description="Disordered" evidence="1">
    <location>
        <begin position="1"/>
        <end position="75"/>
    </location>
</feature>
<organism evidence="2">
    <name type="scientific">Zea mays</name>
    <name type="common">Maize</name>
    <dbReference type="NCBI Taxonomy" id="4577"/>
    <lineage>
        <taxon>Eukaryota</taxon>
        <taxon>Viridiplantae</taxon>
        <taxon>Streptophyta</taxon>
        <taxon>Embryophyta</taxon>
        <taxon>Tracheophyta</taxon>
        <taxon>Spermatophyta</taxon>
        <taxon>Magnoliopsida</taxon>
        <taxon>Liliopsida</taxon>
        <taxon>Poales</taxon>
        <taxon>Poaceae</taxon>
        <taxon>PACMAD clade</taxon>
        <taxon>Panicoideae</taxon>
        <taxon>Andropogonodae</taxon>
        <taxon>Andropogoneae</taxon>
        <taxon>Tripsacinae</taxon>
        <taxon>Zea</taxon>
    </lineage>
</organism>
<evidence type="ECO:0000313" key="2">
    <source>
        <dbReference type="EMBL" id="ONM01233.1"/>
    </source>
</evidence>
<dbReference type="AlphaFoldDB" id="A0A1D6KDC1"/>
<feature type="compositionally biased region" description="Basic residues" evidence="1">
    <location>
        <begin position="53"/>
        <end position="70"/>
    </location>
</feature>
<accession>A0A1D6KDC1</accession>